<accession>A0A8C6GDC8</accession>
<proteinExistence type="inferred from homology"/>
<feature type="region of interest" description="Disordered" evidence="2">
    <location>
        <begin position="538"/>
        <end position="571"/>
    </location>
</feature>
<feature type="compositionally biased region" description="Basic and acidic residues" evidence="2">
    <location>
        <begin position="544"/>
        <end position="553"/>
    </location>
</feature>
<dbReference type="AlphaFoldDB" id="A0A8C6GDC8"/>
<comment type="similarity">
    <text evidence="1">Belongs to the TEX13 family.</text>
</comment>
<dbReference type="Pfam" id="PF20868">
    <property type="entry name" value="TX13_rpt"/>
    <property type="match status" value="1"/>
</dbReference>
<evidence type="ECO:0000259" key="3">
    <source>
        <dbReference type="Pfam" id="PF15186"/>
    </source>
</evidence>
<feature type="domain" description="Testis-expressed protein 13 A-D N-terminal" evidence="3">
    <location>
        <begin position="5"/>
        <end position="150"/>
    </location>
</feature>
<feature type="region of interest" description="Disordered" evidence="2">
    <location>
        <begin position="485"/>
        <end position="522"/>
    </location>
</feature>
<organism evidence="4 5">
    <name type="scientific">Mus spicilegus</name>
    <name type="common">Mound-building mouse</name>
    <dbReference type="NCBI Taxonomy" id="10103"/>
    <lineage>
        <taxon>Eukaryota</taxon>
        <taxon>Metazoa</taxon>
        <taxon>Chordata</taxon>
        <taxon>Craniata</taxon>
        <taxon>Vertebrata</taxon>
        <taxon>Euteleostomi</taxon>
        <taxon>Mammalia</taxon>
        <taxon>Eutheria</taxon>
        <taxon>Euarchontoglires</taxon>
        <taxon>Glires</taxon>
        <taxon>Rodentia</taxon>
        <taxon>Myomorpha</taxon>
        <taxon>Muroidea</taxon>
        <taxon>Muridae</taxon>
        <taxon>Murinae</taxon>
        <taxon>Mus</taxon>
        <taxon>Mus</taxon>
    </lineage>
</organism>
<dbReference type="GO" id="GO:0003729">
    <property type="term" value="F:mRNA binding"/>
    <property type="evidence" value="ECO:0007669"/>
    <property type="project" value="TreeGrafter"/>
</dbReference>
<feature type="region of interest" description="Disordered" evidence="2">
    <location>
        <begin position="374"/>
        <end position="397"/>
    </location>
</feature>
<sequence>MAIEFGDHSSGFHHTEVIRFINNEVLKNGGGSEFYTTFRSRSWNEIEDQLHTILVDPKVPRSLKRACTWSALALSVRVAARQRQQQARRVWRLQDQVGERESASWTLVSELQRLREERDQAAAQLLCTQIILQEAMDEREILRGRLLQAKRSALPVVPEPGMEYGRTSLLSFEEKELGDLEFIGSQNMSHLEAQIPILSCLPGLSSPWVQAMDPFLQMTMPHPLPLKAKFSLEFSFSTPVPCPALMDSEATATAMTTGLPQIAPSGIQPSGLCVTLESQETIASALDQICPRQKECSEILQDVSHLADSISCSEGEGPEKPQGTSLHGDSSNNSHKDNQAIPQIMAATEKKNLMMHQGTAAVDVNSNHSIKEEPVMPKGISSQGNKTSSTKKKRPKIPRRVVGLKESISHNTQCVSVTPHETHTQVNKTTSTLKTYPGNLLRKPDQGKILSCNQKEDSKTLQRLTDLGEGTRNCQKEDTFQETTCLNAGVSPNEKKMPQGTGKNQSQRQKEEPNSFQANHPRKCKSYLMNKYPKNQLATNQRVKQPEGIKSLESKQPQGTKSSESKQQEKPLSHCTSVNCICPSCKAVNRSWYKGCYKCAKTSAQLQRKDADP</sequence>
<dbReference type="InterPro" id="IPR028193">
    <property type="entry name" value="TEX13A-D_N"/>
</dbReference>
<evidence type="ECO:0000313" key="4">
    <source>
        <dbReference type="Ensembl" id="ENSMSIP00000004562.1"/>
    </source>
</evidence>
<protein>
    <submittedName>
        <fullName evidence="4">TEX13 family member C1</fullName>
    </submittedName>
</protein>
<dbReference type="PANTHER" id="PTHR23111:SF103">
    <property type="entry name" value="TEX13 FAMILY MEMBER C3-RELATED"/>
    <property type="match status" value="1"/>
</dbReference>
<reference evidence="4" key="1">
    <citation type="submission" date="2025-08" db="UniProtKB">
        <authorList>
            <consortium name="Ensembl"/>
        </authorList>
    </citation>
    <scope>IDENTIFICATION</scope>
</reference>
<dbReference type="Pfam" id="PF15186">
    <property type="entry name" value="TEX13"/>
    <property type="match status" value="1"/>
</dbReference>
<evidence type="ECO:0000313" key="5">
    <source>
        <dbReference type="Proteomes" id="UP000694415"/>
    </source>
</evidence>
<dbReference type="PANTHER" id="PTHR23111">
    <property type="entry name" value="ZINC FINGER PROTEIN"/>
    <property type="match status" value="1"/>
</dbReference>
<dbReference type="Ensembl" id="ENSMSIT00000005782.1">
    <property type="protein sequence ID" value="ENSMSIP00000004562.1"/>
    <property type="gene ID" value="ENSMSIG00000004179.1"/>
</dbReference>
<reference evidence="4" key="2">
    <citation type="submission" date="2025-09" db="UniProtKB">
        <authorList>
            <consortium name="Ensembl"/>
        </authorList>
    </citation>
    <scope>IDENTIFICATION</scope>
</reference>
<evidence type="ECO:0000256" key="2">
    <source>
        <dbReference type="SAM" id="MobiDB-lite"/>
    </source>
</evidence>
<name>A0A8C6GDC8_MUSSI</name>
<dbReference type="GeneTree" id="ENSGT00940000161768"/>
<evidence type="ECO:0000256" key="1">
    <source>
        <dbReference type="ARBA" id="ARBA00008287"/>
    </source>
</evidence>
<dbReference type="Proteomes" id="UP000694415">
    <property type="component" value="Unplaced"/>
</dbReference>
<keyword evidence="5" id="KW-1185">Reference proteome</keyword>
<dbReference type="InterPro" id="IPR049367">
    <property type="entry name" value="TX13C/D_rpt"/>
</dbReference>
<feature type="region of interest" description="Disordered" evidence="2">
    <location>
        <begin position="310"/>
        <end position="337"/>
    </location>
</feature>
<feature type="compositionally biased region" description="Polar residues" evidence="2">
    <location>
        <begin position="322"/>
        <end position="333"/>
    </location>
</feature>